<dbReference type="InterPro" id="IPR003660">
    <property type="entry name" value="HAMP_dom"/>
</dbReference>
<dbReference type="SUPFAM" id="SSF55785">
    <property type="entry name" value="PYP-like sensor domain (PAS domain)"/>
    <property type="match status" value="1"/>
</dbReference>
<keyword evidence="5" id="KW-0808">Transferase</keyword>
<dbReference type="GO" id="GO:0016020">
    <property type="term" value="C:membrane"/>
    <property type="evidence" value="ECO:0007669"/>
    <property type="project" value="UniProtKB-SubCell"/>
</dbReference>
<evidence type="ECO:0000259" key="11">
    <source>
        <dbReference type="PROSITE" id="PS50109"/>
    </source>
</evidence>
<dbReference type="InterPro" id="IPR003594">
    <property type="entry name" value="HATPase_dom"/>
</dbReference>
<evidence type="ECO:0000256" key="4">
    <source>
        <dbReference type="ARBA" id="ARBA00022553"/>
    </source>
</evidence>
<evidence type="ECO:0000256" key="1">
    <source>
        <dbReference type="ARBA" id="ARBA00000085"/>
    </source>
</evidence>
<name>A0A344TJY0_9BACT</name>
<evidence type="ECO:0000256" key="10">
    <source>
        <dbReference type="SAM" id="Phobius"/>
    </source>
</evidence>
<dbReference type="PRINTS" id="PR00344">
    <property type="entry name" value="BCTRLSENSOR"/>
</dbReference>
<keyword evidence="6" id="KW-0547">Nucleotide-binding</keyword>
<evidence type="ECO:0000256" key="2">
    <source>
        <dbReference type="ARBA" id="ARBA00004370"/>
    </source>
</evidence>
<dbReference type="GO" id="GO:0005524">
    <property type="term" value="F:ATP binding"/>
    <property type="evidence" value="ECO:0007669"/>
    <property type="project" value="UniProtKB-KW"/>
</dbReference>
<dbReference type="InterPro" id="IPR004358">
    <property type="entry name" value="Sig_transdc_His_kin-like_C"/>
</dbReference>
<evidence type="ECO:0000256" key="5">
    <source>
        <dbReference type="ARBA" id="ARBA00022679"/>
    </source>
</evidence>
<comment type="subcellular location">
    <subcellularLocation>
        <location evidence="2">Membrane</location>
    </subcellularLocation>
</comment>
<keyword evidence="15" id="KW-1185">Reference proteome</keyword>
<dbReference type="PROSITE" id="PS50109">
    <property type="entry name" value="HIS_KIN"/>
    <property type="match status" value="1"/>
</dbReference>
<dbReference type="SMART" id="SM00387">
    <property type="entry name" value="HATPase_c"/>
    <property type="match status" value="1"/>
</dbReference>
<accession>A0A344TJY0</accession>
<evidence type="ECO:0000259" key="13">
    <source>
        <dbReference type="PROSITE" id="PS50885"/>
    </source>
</evidence>
<dbReference type="Pfam" id="PF00672">
    <property type="entry name" value="HAMP"/>
    <property type="match status" value="1"/>
</dbReference>
<dbReference type="GO" id="GO:0004673">
    <property type="term" value="F:protein histidine kinase activity"/>
    <property type="evidence" value="ECO:0007669"/>
    <property type="project" value="UniProtKB-EC"/>
</dbReference>
<evidence type="ECO:0000256" key="8">
    <source>
        <dbReference type="ARBA" id="ARBA00022840"/>
    </source>
</evidence>
<dbReference type="Gene3D" id="3.30.450.20">
    <property type="entry name" value="PAS domain"/>
    <property type="match status" value="1"/>
</dbReference>
<dbReference type="PROSITE" id="PS50885">
    <property type="entry name" value="HAMP"/>
    <property type="match status" value="1"/>
</dbReference>
<feature type="transmembrane region" description="Helical" evidence="10">
    <location>
        <begin position="32"/>
        <end position="51"/>
    </location>
</feature>
<proteinExistence type="predicted"/>
<dbReference type="Pfam" id="PF00989">
    <property type="entry name" value="PAS"/>
    <property type="match status" value="1"/>
</dbReference>
<feature type="domain" description="PAS" evidence="12">
    <location>
        <begin position="109"/>
        <end position="162"/>
    </location>
</feature>
<dbReference type="PANTHER" id="PTHR43065">
    <property type="entry name" value="SENSOR HISTIDINE KINASE"/>
    <property type="match status" value="1"/>
</dbReference>
<dbReference type="PANTHER" id="PTHR43065:SF10">
    <property type="entry name" value="PEROXIDE STRESS-ACTIVATED HISTIDINE KINASE MAK3"/>
    <property type="match status" value="1"/>
</dbReference>
<evidence type="ECO:0000256" key="6">
    <source>
        <dbReference type="ARBA" id="ARBA00022741"/>
    </source>
</evidence>
<sequence length="427" mass="48752">MKLSTKFISFIIIIHLVAVGLSLYIFKKEPLFFIASEVFILLSLFIAWQLYNEMIQPLNLLMTGVEAIKDRDFNVKFLKTGKYEMDRLIEIYNQMIDQLRTERTRQEEQHFFLEKLIHTSPTGILMMDFDENITAINPKAQAMLSIQADAVLHRALSSIQHPVLQALSHLKTGESRTINFNGLETYKCQKAHFMDRGFPRYFIMLEELTTEILAAEKNAYGKVIRMMAHEVNNSVGAVNSILDTTLSLEQNQPDVTQALQVARDRNENLNQFMRRFADVVRLPIPHKEPLNISALVMKTASLMSSVAKRQQIRFEFNFSDNDVMIAADVSQMEQVLINVIKNAIESIENDGTIAFETTHQPPQLLVIDTGKGIPKGIEEQLFSPFFSTKRNGQGVGLTLIREILVNHGFGLSLHTEQEGKTVFRVRF</sequence>
<comment type="catalytic activity">
    <reaction evidence="1">
        <text>ATP + protein L-histidine = ADP + protein N-phospho-L-histidine.</text>
        <dbReference type="EC" id="2.7.13.3"/>
    </reaction>
</comment>
<dbReference type="AlphaFoldDB" id="A0A344TJY0"/>
<evidence type="ECO:0000313" key="15">
    <source>
        <dbReference type="Proteomes" id="UP000251993"/>
    </source>
</evidence>
<keyword evidence="9" id="KW-0902">Two-component regulatory system</keyword>
<dbReference type="OrthoDB" id="1931120at2"/>
<dbReference type="Gene3D" id="6.10.340.10">
    <property type="match status" value="1"/>
</dbReference>
<dbReference type="EMBL" id="CP030850">
    <property type="protein sequence ID" value="AXE18951.1"/>
    <property type="molecule type" value="Genomic_DNA"/>
</dbReference>
<protein>
    <recommendedName>
        <fullName evidence="3">histidine kinase</fullName>
        <ecNumber evidence="3">2.7.13.3</ecNumber>
    </recommendedName>
</protein>
<reference evidence="14 15" key="1">
    <citation type="submission" date="2018-07" db="EMBL/GenBank/DDBJ databases">
        <title>Genome sequencing of Runella.</title>
        <authorList>
            <person name="Baek M.-G."/>
            <person name="Yi H."/>
        </authorList>
    </citation>
    <scope>NUCLEOTIDE SEQUENCE [LARGE SCALE GENOMIC DNA]</scope>
    <source>
        <strain evidence="14 15">HYN0085</strain>
    </source>
</reference>
<organism evidence="14 15">
    <name type="scientific">Runella rosea</name>
    <dbReference type="NCBI Taxonomy" id="2259595"/>
    <lineage>
        <taxon>Bacteria</taxon>
        <taxon>Pseudomonadati</taxon>
        <taxon>Bacteroidota</taxon>
        <taxon>Cytophagia</taxon>
        <taxon>Cytophagales</taxon>
        <taxon>Spirosomataceae</taxon>
        <taxon>Runella</taxon>
    </lineage>
</organism>
<dbReference type="KEGG" id="run:DR864_14930"/>
<dbReference type="GO" id="GO:0006355">
    <property type="term" value="P:regulation of DNA-templated transcription"/>
    <property type="evidence" value="ECO:0007669"/>
    <property type="project" value="InterPro"/>
</dbReference>
<dbReference type="InterPro" id="IPR013767">
    <property type="entry name" value="PAS_fold"/>
</dbReference>
<dbReference type="RefSeq" id="WP_114067732.1">
    <property type="nucleotide sequence ID" value="NZ_CP030850.1"/>
</dbReference>
<keyword evidence="8" id="KW-0067">ATP-binding</keyword>
<evidence type="ECO:0000256" key="3">
    <source>
        <dbReference type="ARBA" id="ARBA00012438"/>
    </source>
</evidence>
<keyword evidence="10" id="KW-1133">Transmembrane helix</keyword>
<dbReference type="InterPro" id="IPR036890">
    <property type="entry name" value="HATPase_C_sf"/>
</dbReference>
<evidence type="ECO:0000259" key="12">
    <source>
        <dbReference type="PROSITE" id="PS50112"/>
    </source>
</evidence>
<evidence type="ECO:0000256" key="9">
    <source>
        <dbReference type="ARBA" id="ARBA00023012"/>
    </source>
</evidence>
<dbReference type="PROSITE" id="PS50112">
    <property type="entry name" value="PAS"/>
    <property type="match status" value="1"/>
</dbReference>
<dbReference type="InterPro" id="IPR000014">
    <property type="entry name" value="PAS"/>
</dbReference>
<dbReference type="InterPro" id="IPR035965">
    <property type="entry name" value="PAS-like_dom_sf"/>
</dbReference>
<keyword evidence="4" id="KW-0597">Phosphoprotein</keyword>
<evidence type="ECO:0000313" key="14">
    <source>
        <dbReference type="EMBL" id="AXE18951.1"/>
    </source>
</evidence>
<dbReference type="Proteomes" id="UP000251993">
    <property type="component" value="Chromosome"/>
</dbReference>
<gene>
    <name evidence="14" type="ORF">DR864_14930</name>
</gene>
<evidence type="ECO:0000256" key="7">
    <source>
        <dbReference type="ARBA" id="ARBA00022777"/>
    </source>
</evidence>
<dbReference type="GO" id="GO:0000160">
    <property type="term" value="P:phosphorelay signal transduction system"/>
    <property type="evidence" value="ECO:0007669"/>
    <property type="project" value="UniProtKB-KW"/>
</dbReference>
<dbReference type="SUPFAM" id="SSF55874">
    <property type="entry name" value="ATPase domain of HSP90 chaperone/DNA topoisomerase II/histidine kinase"/>
    <property type="match status" value="1"/>
</dbReference>
<dbReference type="InterPro" id="IPR005467">
    <property type="entry name" value="His_kinase_dom"/>
</dbReference>
<feature type="domain" description="Histidine kinase" evidence="11">
    <location>
        <begin position="226"/>
        <end position="427"/>
    </location>
</feature>
<keyword evidence="10" id="KW-0812">Transmembrane</keyword>
<keyword evidence="7 14" id="KW-0418">Kinase</keyword>
<dbReference type="SMART" id="SM00304">
    <property type="entry name" value="HAMP"/>
    <property type="match status" value="1"/>
</dbReference>
<dbReference type="Pfam" id="PF02518">
    <property type="entry name" value="HATPase_c"/>
    <property type="match status" value="1"/>
</dbReference>
<dbReference type="Gene3D" id="3.30.565.10">
    <property type="entry name" value="Histidine kinase-like ATPase, C-terminal domain"/>
    <property type="match status" value="1"/>
</dbReference>
<feature type="transmembrane region" description="Helical" evidence="10">
    <location>
        <begin position="7"/>
        <end position="26"/>
    </location>
</feature>
<keyword evidence="10" id="KW-0472">Membrane</keyword>
<feature type="domain" description="HAMP" evidence="13">
    <location>
        <begin position="52"/>
        <end position="104"/>
    </location>
</feature>
<dbReference type="CDD" id="cd06225">
    <property type="entry name" value="HAMP"/>
    <property type="match status" value="1"/>
</dbReference>
<dbReference type="EC" id="2.7.13.3" evidence="3"/>